<evidence type="ECO:0000256" key="4">
    <source>
        <dbReference type="ARBA" id="ARBA00022801"/>
    </source>
</evidence>
<proteinExistence type="inferred from homology"/>
<keyword evidence="5" id="KW-0460">Magnesium</keyword>
<dbReference type="GO" id="GO:0004518">
    <property type="term" value="F:nuclease activity"/>
    <property type="evidence" value="ECO:0007669"/>
    <property type="project" value="UniProtKB-KW"/>
</dbReference>
<protein>
    <submittedName>
        <fullName evidence="8">Unannotated protein</fullName>
    </submittedName>
</protein>
<evidence type="ECO:0000256" key="5">
    <source>
        <dbReference type="ARBA" id="ARBA00022842"/>
    </source>
</evidence>
<evidence type="ECO:0000259" key="7">
    <source>
        <dbReference type="Pfam" id="PF01850"/>
    </source>
</evidence>
<dbReference type="Gene3D" id="3.40.50.1010">
    <property type="entry name" value="5'-nuclease"/>
    <property type="match status" value="1"/>
</dbReference>
<reference evidence="8" key="1">
    <citation type="submission" date="2020-05" db="EMBL/GenBank/DDBJ databases">
        <authorList>
            <person name="Chiriac C."/>
            <person name="Salcher M."/>
            <person name="Ghai R."/>
            <person name="Kavagutti S V."/>
        </authorList>
    </citation>
    <scope>NUCLEOTIDE SEQUENCE</scope>
</reference>
<name>A0A6J6NPZ6_9ZZZZ</name>
<dbReference type="GO" id="GO:0016787">
    <property type="term" value="F:hydrolase activity"/>
    <property type="evidence" value="ECO:0007669"/>
    <property type="project" value="UniProtKB-KW"/>
</dbReference>
<feature type="domain" description="PIN" evidence="7">
    <location>
        <begin position="3"/>
        <end position="123"/>
    </location>
</feature>
<dbReference type="AlphaFoldDB" id="A0A6J6NPZ6"/>
<organism evidence="8">
    <name type="scientific">freshwater metagenome</name>
    <dbReference type="NCBI Taxonomy" id="449393"/>
    <lineage>
        <taxon>unclassified sequences</taxon>
        <taxon>metagenomes</taxon>
        <taxon>ecological metagenomes</taxon>
    </lineage>
</organism>
<keyword evidence="4" id="KW-0378">Hydrolase</keyword>
<comment type="cofactor">
    <cofactor evidence="1">
        <name>Mg(2+)</name>
        <dbReference type="ChEBI" id="CHEBI:18420"/>
    </cofactor>
</comment>
<dbReference type="PANTHER" id="PTHR33653">
    <property type="entry name" value="RIBONUCLEASE VAPC2"/>
    <property type="match status" value="1"/>
</dbReference>
<evidence type="ECO:0000256" key="3">
    <source>
        <dbReference type="ARBA" id="ARBA00022723"/>
    </source>
</evidence>
<dbReference type="Pfam" id="PF01850">
    <property type="entry name" value="PIN"/>
    <property type="match status" value="1"/>
</dbReference>
<dbReference type="GO" id="GO:0046872">
    <property type="term" value="F:metal ion binding"/>
    <property type="evidence" value="ECO:0007669"/>
    <property type="project" value="UniProtKB-KW"/>
</dbReference>
<keyword evidence="2" id="KW-0540">Nuclease</keyword>
<gene>
    <name evidence="8" type="ORF">UFOPK2370_00694</name>
</gene>
<comment type="similarity">
    <text evidence="6">Belongs to the PINc/VapC protein family.</text>
</comment>
<evidence type="ECO:0000256" key="6">
    <source>
        <dbReference type="ARBA" id="ARBA00038093"/>
    </source>
</evidence>
<evidence type="ECO:0000313" key="8">
    <source>
        <dbReference type="EMBL" id="CAB4686888.1"/>
    </source>
</evidence>
<evidence type="ECO:0000256" key="1">
    <source>
        <dbReference type="ARBA" id="ARBA00001946"/>
    </source>
</evidence>
<sequence length="131" mass="14782">MKYLIDTDIASNFAKNSSTSLKLKMLENVNDWAISSVTYHELWRGLMQTNSEKVEEIVTSFLSNVRVIDFDEGDARESGRIHAELIKSGKQIGDSDTLIAGQAIANHLILVTNNTKHFSRIKGLQVENWMK</sequence>
<dbReference type="InterPro" id="IPR029060">
    <property type="entry name" value="PIN-like_dom_sf"/>
</dbReference>
<accession>A0A6J6NPZ6</accession>
<dbReference type="EMBL" id="CAEZXK010000014">
    <property type="protein sequence ID" value="CAB4686888.1"/>
    <property type="molecule type" value="Genomic_DNA"/>
</dbReference>
<keyword evidence="3" id="KW-0479">Metal-binding</keyword>
<dbReference type="PANTHER" id="PTHR33653:SF1">
    <property type="entry name" value="RIBONUCLEASE VAPC2"/>
    <property type="match status" value="1"/>
</dbReference>
<dbReference type="InterPro" id="IPR002716">
    <property type="entry name" value="PIN_dom"/>
</dbReference>
<evidence type="ECO:0000256" key="2">
    <source>
        <dbReference type="ARBA" id="ARBA00022722"/>
    </source>
</evidence>
<dbReference type="SUPFAM" id="SSF88723">
    <property type="entry name" value="PIN domain-like"/>
    <property type="match status" value="1"/>
</dbReference>
<dbReference type="InterPro" id="IPR050556">
    <property type="entry name" value="Type_II_TA_system_RNase"/>
</dbReference>